<accession>A0A7W9IGU8</accession>
<sequence length="120" mass="13114">MPRLRGGCDVYHQEKRPTLPEPGVREGAGIGPGDISFTPGDRSALLTVVDGEEDRCPAASVTESHRTATLAVMTEPGHFHVVTVARHHRWTGSVYFTAIRPFHHLVVLGMARAAIRGPRR</sequence>
<dbReference type="Proteomes" id="UP000540685">
    <property type="component" value="Unassembled WGS sequence"/>
</dbReference>
<evidence type="ECO:0000313" key="3">
    <source>
        <dbReference type="Proteomes" id="UP000540685"/>
    </source>
</evidence>
<dbReference type="EMBL" id="JACHMP010000001">
    <property type="protein sequence ID" value="MBB5820532.1"/>
    <property type="molecule type" value="Genomic_DNA"/>
</dbReference>
<comment type="caution">
    <text evidence="2">The sequence shown here is derived from an EMBL/GenBank/DDBJ whole genome shotgun (WGS) entry which is preliminary data.</text>
</comment>
<reference evidence="2 3" key="1">
    <citation type="submission" date="2020-08" db="EMBL/GenBank/DDBJ databases">
        <title>Sequencing the genomes of 1000 actinobacteria strains.</title>
        <authorList>
            <person name="Klenk H.-P."/>
        </authorList>
    </citation>
    <scope>NUCLEOTIDE SEQUENCE [LARGE SCALE GENOMIC DNA]</scope>
    <source>
        <strain evidence="2 3">DSM 46887</strain>
    </source>
</reference>
<evidence type="ECO:0000313" key="2">
    <source>
        <dbReference type="EMBL" id="MBB5820532.1"/>
    </source>
</evidence>
<gene>
    <name evidence="2" type="ORF">F4562_003594</name>
</gene>
<dbReference type="AlphaFoldDB" id="A0A7W9IGU8"/>
<protein>
    <recommendedName>
        <fullName evidence="4">DUF2867 domain-containing protein</fullName>
    </recommendedName>
</protein>
<proteinExistence type="predicted"/>
<keyword evidence="3" id="KW-1185">Reference proteome</keyword>
<organism evidence="2 3">
    <name type="scientific">Streptosporangium becharense</name>
    <dbReference type="NCBI Taxonomy" id="1816182"/>
    <lineage>
        <taxon>Bacteria</taxon>
        <taxon>Bacillati</taxon>
        <taxon>Actinomycetota</taxon>
        <taxon>Actinomycetes</taxon>
        <taxon>Streptosporangiales</taxon>
        <taxon>Streptosporangiaceae</taxon>
        <taxon>Streptosporangium</taxon>
    </lineage>
</organism>
<dbReference type="Pfam" id="PF11066">
    <property type="entry name" value="DUF2867"/>
    <property type="match status" value="1"/>
</dbReference>
<feature type="region of interest" description="Disordered" evidence="1">
    <location>
        <begin position="1"/>
        <end position="37"/>
    </location>
</feature>
<evidence type="ECO:0008006" key="4">
    <source>
        <dbReference type="Google" id="ProtNLM"/>
    </source>
</evidence>
<dbReference type="InterPro" id="IPR021295">
    <property type="entry name" value="DUF2867"/>
</dbReference>
<name>A0A7W9IGU8_9ACTN</name>
<evidence type="ECO:0000256" key="1">
    <source>
        <dbReference type="SAM" id="MobiDB-lite"/>
    </source>
</evidence>
<dbReference type="RefSeq" id="WP_184543292.1">
    <property type="nucleotide sequence ID" value="NZ_JACHMP010000001.1"/>
</dbReference>